<accession>A0ACB8EQD9</accession>
<gene>
    <name evidence="1" type="ORF">K3G42_017601</name>
</gene>
<dbReference type="EMBL" id="CM037620">
    <property type="protein sequence ID" value="KAH7994877.1"/>
    <property type="molecule type" value="Genomic_DNA"/>
</dbReference>
<name>A0ACB8EQD9_9SAUR</name>
<organism evidence="1 2">
    <name type="scientific">Sphaerodactylus townsendi</name>
    <dbReference type="NCBI Taxonomy" id="933632"/>
    <lineage>
        <taxon>Eukaryota</taxon>
        <taxon>Metazoa</taxon>
        <taxon>Chordata</taxon>
        <taxon>Craniata</taxon>
        <taxon>Vertebrata</taxon>
        <taxon>Euteleostomi</taxon>
        <taxon>Lepidosauria</taxon>
        <taxon>Squamata</taxon>
        <taxon>Bifurcata</taxon>
        <taxon>Gekkota</taxon>
        <taxon>Sphaerodactylidae</taxon>
        <taxon>Sphaerodactylus</taxon>
    </lineage>
</organism>
<reference evidence="1" key="1">
    <citation type="submission" date="2021-08" db="EMBL/GenBank/DDBJ databases">
        <title>The first chromosome-level gecko genome reveals the dynamic sex chromosomes of Neotropical dwarf geckos (Sphaerodactylidae: Sphaerodactylus).</title>
        <authorList>
            <person name="Pinto B.J."/>
            <person name="Keating S.E."/>
            <person name="Gamble T."/>
        </authorList>
    </citation>
    <scope>NUCLEOTIDE SEQUENCE</scope>
    <source>
        <strain evidence="1">TG3544</strain>
    </source>
</reference>
<sequence>MVLHLQNEAEVKPYEKMSLEQLKEIEDDFDEEDMKALEKSGPESPGPAIAAPEGNCPKALPWGLQARDGTWTCCGMCMFPGWASEAGVVGKELGKEDQTQFASHPHEAIGSETSPGWVSLIKGKYLGIMECGGTKLTVEELEWKLADVGALKTDLEEKAPKGFCEYEDFFN</sequence>
<keyword evidence="2" id="KW-1185">Reference proteome</keyword>
<comment type="caution">
    <text evidence="1">The sequence shown here is derived from an EMBL/GenBank/DDBJ whole genome shotgun (WGS) entry which is preliminary data.</text>
</comment>
<proteinExistence type="predicted"/>
<protein>
    <submittedName>
        <fullName evidence="1">Uncharacterized protein</fullName>
    </submittedName>
</protein>
<dbReference type="Proteomes" id="UP000827872">
    <property type="component" value="Linkage Group LG07"/>
</dbReference>
<evidence type="ECO:0000313" key="1">
    <source>
        <dbReference type="EMBL" id="KAH7994877.1"/>
    </source>
</evidence>
<evidence type="ECO:0000313" key="2">
    <source>
        <dbReference type="Proteomes" id="UP000827872"/>
    </source>
</evidence>